<dbReference type="EMBL" id="CM023472">
    <property type="protein sequence ID" value="KAH7958871.1"/>
    <property type="molecule type" value="Genomic_DNA"/>
</dbReference>
<proteinExistence type="predicted"/>
<reference evidence="1" key="1">
    <citation type="submission" date="2020-05" db="EMBL/GenBank/DDBJ databases">
        <title>Large-scale comparative analyses of tick genomes elucidate their genetic diversity and vector capacities.</title>
        <authorList>
            <person name="Jia N."/>
            <person name="Wang J."/>
            <person name="Shi W."/>
            <person name="Du L."/>
            <person name="Sun Y."/>
            <person name="Zhan W."/>
            <person name="Jiang J."/>
            <person name="Wang Q."/>
            <person name="Zhang B."/>
            <person name="Ji P."/>
            <person name="Sakyi L.B."/>
            <person name="Cui X."/>
            <person name="Yuan T."/>
            <person name="Jiang B."/>
            <person name="Yang W."/>
            <person name="Lam T.T.-Y."/>
            <person name="Chang Q."/>
            <person name="Ding S."/>
            <person name="Wang X."/>
            <person name="Zhu J."/>
            <person name="Ruan X."/>
            <person name="Zhao L."/>
            <person name="Wei J."/>
            <person name="Que T."/>
            <person name="Du C."/>
            <person name="Cheng J."/>
            <person name="Dai P."/>
            <person name="Han X."/>
            <person name="Huang E."/>
            <person name="Gao Y."/>
            <person name="Liu J."/>
            <person name="Shao H."/>
            <person name="Ye R."/>
            <person name="Li L."/>
            <person name="Wei W."/>
            <person name="Wang X."/>
            <person name="Wang C."/>
            <person name="Yang T."/>
            <person name="Huo Q."/>
            <person name="Li W."/>
            <person name="Guo W."/>
            <person name="Chen H."/>
            <person name="Zhou L."/>
            <person name="Ni X."/>
            <person name="Tian J."/>
            <person name="Zhou Y."/>
            <person name="Sheng Y."/>
            <person name="Liu T."/>
            <person name="Pan Y."/>
            <person name="Xia L."/>
            <person name="Li J."/>
            <person name="Zhao F."/>
            <person name="Cao W."/>
        </authorList>
    </citation>
    <scope>NUCLEOTIDE SEQUENCE</scope>
    <source>
        <strain evidence="1">Dsil-2018</strain>
    </source>
</reference>
<dbReference type="Proteomes" id="UP000821865">
    <property type="component" value="Chromosome 3"/>
</dbReference>
<accession>A0ACB8D3A1</accession>
<organism evidence="1 2">
    <name type="scientific">Dermacentor silvarum</name>
    <name type="common">Tick</name>
    <dbReference type="NCBI Taxonomy" id="543639"/>
    <lineage>
        <taxon>Eukaryota</taxon>
        <taxon>Metazoa</taxon>
        <taxon>Ecdysozoa</taxon>
        <taxon>Arthropoda</taxon>
        <taxon>Chelicerata</taxon>
        <taxon>Arachnida</taxon>
        <taxon>Acari</taxon>
        <taxon>Parasitiformes</taxon>
        <taxon>Ixodida</taxon>
        <taxon>Ixodoidea</taxon>
        <taxon>Ixodidae</taxon>
        <taxon>Rhipicephalinae</taxon>
        <taxon>Dermacentor</taxon>
    </lineage>
</organism>
<evidence type="ECO:0000313" key="2">
    <source>
        <dbReference type="Proteomes" id="UP000821865"/>
    </source>
</evidence>
<gene>
    <name evidence="1" type="ORF">HPB49_006108</name>
</gene>
<comment type="caution">
    <text evidence="1">The sequence shown here is derived from an EMBL/GenBank/DDBJ whole genome shotgun (WGS) entry which is preliminary data.</text>
</comment>
<protein>
    <submittedName>
        <fullName evidence="1">Uncharacterized protein</fullName>
    </submittedName>
</protein>
<sequence length="77" mass="8070">MSDTPHKRQLRATTAAQDMDILDTAQASPFSTAKEISAAAGVSASMSTIRRLAEGKLESHVAAQKPRLSEANETGAS</sequence>
<evidence type="ECO:0000313" key="1">
    <source>
        <dbReference type="EMBL" id="KAH7958871.1"/>
    </source>
</evidence>
<name>A0ACB8D3A1_DERSI</name>
<keyword evidence="2" id="KW-1185">Reference proteome</keyword>